<evidence type="ECO:0000256" key="3">
    <source>
        <dbReference type="ARBA" id="ARBA00022833"/>
    </source>
</evidence>
<name>A0ABQ9EA69_TEGGR</name>
<feature type="domain" description="BED-type" evidence="7">
    <location>
        <begin position="20"/>
        <end position="80"/>
    </location>
</feature>
<evidence type="ECO:0000313" key="9">
    <source>
        <dbReference type="Proteomes" id="UP001217089"/>
    </source>
</evidence>
<sequence>MATEQSECRDDVVEITTPLKVKSDAWMHFGHPVYTREGRKITDRDKVICRLCRSSSRYNGNTTNMKTHLLRHHASVYKPQISEKTSVVKVEQQGTSSIDENTVAPPKKPGQINIKDAFGYKYPFNSPPTAVLKAKQELLKIEQHKLVIDVSTRWNSSYDMIERFLEQQPAFISALSSPEVKEM</sequence>
<keyword evidence="4" id="KW-0805">Transcription regulation</keyword>
<keyword evidence="3" id="KW-0862">Zinc</keyword>
<dbReference type="SUPFAM" id="SSF57667">
    <property type="entry name" value="beta-beta-alpha zinc fingers"/>
    <property type="match status" value="1"/>
</dbReference>
<proteinExistence type="predicted"/>
<dbReference type="InterPro" id="IPR052035">
    <property type="entry name" value="ZnF_BED_domain_contain"/>
</dbReference>
<dbReference type="InterPro" id="IPR003656">
    <property type="entry name" value="Znf_BED"/>
</dbReference>
<dbReference type="InterPro" id="IPR036236">
    <property type="entry name" value="Znf_C2H2_sf"/>
</dbReference>
<evidence type="ECO:0000256" key="4">
    <source>
        <dbReference type="ARBA" id="ARBA00023015"/>
    </source>
</evidence>
<dbReference type="SMART" id="SM00614">
    <property type="entry name" value="ZnF_BED"/>
    <property type="match status" value="1"/>
</dbReference>
<accession>A0ABQ9EA69</accession>
<reference evidence="8 9" key="1">
    <citation type="submission" date="2022-12" db="EMBL/GenBank/DDBJ databases">
        <title>Chromosome-level genome of Tegillarca granosa.</title>
        <authorList>
            <person name="Kim J."/>
        </authorList>
    </citation>
    <scope>NUCLEOTIDE SEQUENCE [LARGE SCALE GENOMIC DNA]</scope>
    <source>
        <strain evidence="8">Teg-2019</strain>
        <tissue evidence="8">Adductor muscle</tissue>
    </source>
</reference>
<dbReference type="PROSITE" id="PS50808">
    <property type="entry name" value="ZF_BED"/>
    <property type="match status" value="1"/>
</dbReference>
<comment type="caution">
    <text evidence="8">The sequence shown here is derived from an EMBL/GenBank/DDBJ whole genome shotgun (WGS) entry which is preliminary data.</text>
</comment>
<dbReference type="PANTHER" id="PTHR46481:SF4">
    <property type="entry name" value="ZINC FINGER BED DOMAIN-CONTAINING PROTEIN 4"/>
    <property type="match status" value="1"/>
</dbReference>
<organism evidence="8 9">
    <name type="scientific">Tegillarca granosa</name>
    <name type="common">Malaysian cockle</name>
    <name type="synonym">Anadara granosa</name>
    <dbReference type="NCBI Taxonomy" id="220873"/>
    <lineage>
        <taxon>Eukaryota</taxon>
        <taxon>Metazoa</taxon>
        <taxon>Spiralia</taxon>
        <taxon>Lophotrochozoa</taxon>
        <taxon>Mollusca</taxon>
        <taxon>Bivalvia</taxon>
        <taxon>Autobranchia</taxon>
        <taxon>Pteriomorphia</taxon>
        <taxon>Arcoida</taxon>
        <taxon>Arcoidea</taxon>
        <taxon>Arcidae</taxon>
        <taxon>Tegillarca</taxon>
    </lineage>
</organism>
<dbReference type="EMBL" id="JARBDR010000919">
    <property type="protein sequence ID" value="KAJ8300385.1"/>
    <property type="molecule type" value="Genomic_DNA"/>
</dbReference>
<evidence type="ECO:0000256" key="1">
    <source>
        <dbReference type="ARBA" id="ARBA00022723"/>
    </source>
</evidence>
<protein>
    <recommendedName>
        <fullName evidence="7">BED-type domain-containing protein</fullName>
    </recommendedName>
</protein>
<gene>
    <name evidence="8" type="ORF">KUTeg_021904</name>
</gene>
<keyword evidence="9" id="KW-1185">Reference proteome</keyword>
<keyword evidence="2 6" id="KW-0863">Zinc-finger</keyword>
<evidence type="ECO:0000256" key="5">
    <source>
        <dbReference type="ARBA" id="ARBA00023163"/>
    </source>
</evidence>
<evidence type="ECO:0000256" key="2">
    <source>
        <dbReference type="ARBA" id="ARBA00022771"/>
    </source>
</evidence>
<evidence type="ECO:0000313" key="8">
    <source>
        <dbReference type="EMBL" id="KAJ8300385.1"/>
    </source>
</evidence>
<dbReference type="Pfam" id="PF02892">
    <property type="entry name" value="zf-BED"/>
    <property type="match status" value="1"/>
</dbReference>
<dbReference type="Proteomes" id="UP001217089">
    <property type="component" value="Unassembled WGS sequence"/>
</dbReference>
<evidence type="ECO:0000256" key="6">
    <source>
        <dbReference type="PROSITE-ProRule" id="PRU00027"/>
    </source>
</evidence>
<keyword evidence="5" id="KW-0804">Transcription</keyword>
<dbReference type="PANTHER" id="PTHR46481">
    <property type="entry name" value="ZINC FINGER BED DOMAIN-CONTAINING PROTEIN 4"/>
    <property type="match status" value="1"/>
</dbReference>
<keyword evidence="1" id="KW-0479">Metal-binding</keyword>
<evidence type="ECO:0000259" key="7">
    <source>
        <dbReference type="PROSITE" id="PS50808"/>
    </source>
</evidence>